<sequence>MAEFGNPAASTGSERPTIRDVFGRMDPRAQRIVLICTFAAAFLSLLDATIIGTALPKIVEQLNGDQTLYTWTVTGYLLTSTVTAPLYGRYSDLHGRRPALLISLGLFLLGSVLCGLAQSLPFLIVFRTLQGVGAGGLLPVAMAFAREAFPMEAIGKLQSAMGTMIAVSLMGGPYVGGLLTDFAGWRSVFFINLLLVPPIIAVVALLMPRFRAADVPSGKADVRGALLFMSGLSLILFGLTQKGRTADGQVMYDWLSPPVAGCLVLGVVLIGVFVLVERRTRVPLLPLELFHNRTFSAVLGASGFFSMAMFPAVLFMPLYFQQVRNISATVSALLLFPLLLGMVLSNRYSVPMMWRPTWAKPVLIAAAALLGVGSALSFTVGAETPLVLVVLYLTFIGVGIGPSMAGVGLLAQNSVPPTDIGTATSTLMLTKTVGHTLGLAIGQTMFSALLQSTTAGPLAGMSDALTMTVATVGFAGAVLAGLSALFMRPVTIRRPGGPPKPDLASQPAEGTQQ</sequence>
<feature type="region of interest" description="Disordered" evidence="6">
    <location>
        <begin position="493"/>
        <end position="513"/>
    </location>
</feature>
<evidence type="ECO:0000256" key="6">
    <source>
        <dbReference type="SAM" id="MobiDB-lite"/>
    </source>
</evidence>
<dbReference type="Gene3D" id="1.20.1720.10">
    <property type="entry name" value="Multidrug resistance protein D"/>
    <property type="match status" value="1"/>
</dbReference>
<feature type="transmembrane region" description="Helical" evidence="7">
    <location>
        <begin position="464"/>
        <end position="486"/>
    </location>
</feature>
<feature type="transmembrane region" description="Helical" evidence="7">
    <location>
        <begin position="99"/>
        <end position="118"/>
    </location>
</feature>
<feature type="transmembrane region" description="Helical" evidence="7">
    <location>
        <begin position="358"/>
        <end position="380"/>
    </location>
</feature>
<accession>A0A5N6BB52</accession>
<evidence type="ECO:0000256" key="2">
    <source>
        <dbReference type="ARBA" id="ARBA00022448"/>
    </source>
</evidence>
<feature type="transmembrane region" description="Helical" evidence="7">
    <location>
        <begin position="220"/>
        <end position="238"/>
    </location>
</feature>
<dbReference type="Gene3D" id="1.20.1250.20">
    <property type="entry name" value="MFS general substrate transporter like domains"/>
    <property type="match status" value="1"/>
</dbReference>
<evidence type="ECO:0000256" key="4">
    <source>
        <dbReference type="ARBA" id="ARBA00022989"/>
    </source>
</evidence>
<dbReference type="InterPro" id="IPR020846">
    <property type="entry name" value="MFS_dom"/>
</dbReference>
<dbReference type="GO" id="GO:0005886">
    <property type="term" value="C:plasma membrane"/>
    <property type="evidence" value="ECO:0007669"/>
    <property type="project" value="UniProtKB-SubCell"/>
</dbReference>
<organism evidence="9 10">
    <name type="scientific">Microbispora catharanthi</name>
    <dbReference type="NCBI Taxonomy" id="1712871"/>
    <lineage>
        <taxon>Bacteria</taxon>
        <taxon>Bacillati</taxon>
        <taxon>Actinomycetota</taxon>
        <taxon>Actinomycetes</taxon>
        <taxon>Streptosporangiales</taxon>
        <taxon>Streptosporangiaceae</taxon>
        <taxon>Microbispora</taxon>
    </lineage>
</organism>
<dbReference type="InterPro" id="IPR036259">
    <property type="entry name" value="MFS_trans_sf"/>
</dbReference>
<feature type="transmembrane region" description="Helical" evidence="7">
    <location>
        <begin position="32"/>
        <end position="56"/>
    </location>
</feature>
<protein>
    <submittedName>
        <fullName evidence="9">MFS transporter</fullName>
    </submittedName>
</protein>
<feature type="transmembrane region" description="Helical" evidence="7">
    <location>
        <begin position="386"/>
        <end position="411"/>
    </location>
</feature>
<name>A0A5N6BB52_9ACTN</name>
<evidence type="ECO:0000313" key="10">
    <source>
        <dbReference type="Proteomes" id="UP000313066"/>
    </source>
</evidence>
<dbReference type="PANTHER" id="PTHR23501">
    <property type="entry name" value="MAJOR FACILITATOR SUPERFAMILY"/>
    <property type="match status" value="1"/>
</dbReference>
<feature type="transmembrane region" description="Helical" evidence="7">
    <location>
        <begin position="432"/>
        <end position="452"/>
    </location>
</feature>
<dbReference type="PANTHER" id="PTHR23501:SF191">
    <property type="entry name" value="VACUOLAR BASIC AMINO ACID TRANSPORTER 4"/>
    <property type="match status" value="1"/>
</dbReference>
<feature type="transmembrane region" description="Helical" evidence="7">
    <location>
        <begin position="326"/>
        <end position="346"/>
    </location>
</feature>
<dbReference type="PROSITE" id="PS50850">
    <property type="entry name" value="MFS"/>
    <property type="match status" value="1"/>
</dbReference>
<dbReference type="RefSeq" id="WP_139579821.1">
    <property type="nucleotide sequence ID" value="NZ_VDMA02000028.1"/>
</dbReference>
<dbReference type="InterPro" id="IPR011701">
    <property type="entry name" value="MFS"/>
</dbReference>
<dbReference type="Pfam" id="PF07690">
    <property type="entry name" value="MFS_1"/>
    <property type="match status" value="1"/>
</dbReference>
<comment type="subcellular location">
    <subcellularLocation>
        <location evidence="1">Cell inner membrane</location>
        <topology evidence="1">Multi-pass membrane protein</topology>
    </subcellularLocation>
</comment>
<evidence type="ECO:0000256" key="7">
    <source>
        <dbReference type="SAM" id="Phobius"/>
    </source>
</evidence>
<dbReference type="PRINTS" id="PR01035">
    <property type="entry name" value="TCRTETA"/>
</dbReference>
<keyword evidence="2" id="KW-0813">Transport</keyword>
<feature type="transmembrane region" description="Helical" evidence="7">
    <location>
        <begin position="68"/>
        <end position="87"/>
    </location>
</feature>
<dbReference type="EMBL" id="VDMA02000028">
    <property type="protein sequence ID" value="KAB8178301.1"/>
    <property type="molecule type" value="Genomic_DNA"/>
</dbReference>
<keyword evidence="4 7" id="KW-1133">Transmembrane helix</keyword>
<evidence type="ECO:0000256" key="5">
    <source>
        <dbReference type="ARBA" id="ARBA00023136"/>
    </source>
</evidence>
<feature type="transmembrane region" description="Helical" evidence="7">
    <location>
        <begin position="188"/>
        <end position="208"/>
    </location>
</feature>
<evidence type="ECO:0000313" key="9">
    <source>
        <dbReference type="EMBL" id="KAB8178301.1"/>
    </source>
</evidence>
<dbReference type="SUPFAM" id="SSF103473">
    <property type="entry name" value="MFS general substrate transporter"/>
    <property type="match status" value="1"/>
</dbReference>
<keyword evidence="10" id="KW-1185">Reference proteome</keyword>
<evidence type="ECO:0000259" key="8">
    <source>
        <dbReference type="PROSITE" id="PS50850"/>
    </source>
</evidence>
<feature type="transmembrane region" description="Helical" evidence="7">
    <location>
        <begin position="124"/>
        <end position="145"/>
    </location>
</feature>
<dbReference type="AlphaFoldDB" id="A0A5N6BB52"/>
<dbReference type="GO" id="GO:0022857">
    <property type="term" value="F:transmembrane transporter activity"/>
    <property type="evidence" value="ECO:0007669"/>
    <property type="project" value="InterPro"/>
</dbReference>
<feature type="domain" description="Major facilitator superfamily (MFS) profile" evidence="8">
    <location>
        <begin position="33"/>
        <end position="492"/>
    </location>
</feature>
<reference evidence="9 10" key="1">
    <citation type="submission" date="2019-10" db="EMBL/GenBank/DDBJ databases">
        <title>Nonomuraea sp. nov., isolated from Phyllanthus amarus.</title>
        <authorList>
            <person name="Klykleung N."/>
            <person name="Tanasupawat S."/>
        </authorList>
    </citation>
    <scope>NUCLEOTIDE SEQUENCE [LARGE SCALE GENOMIC DNA]</scope>
    <source>
        <strain evidence="9 10">CR1-09</strain>
    </source>
</reference>
<keyword evidence="5 7" id="KW-0472">Membrane</keyword>
<dbReference type="Proteomes" id="UP000313066">
    <property type="component" value="Unassembled WGS sequence"/>
</dbReference>
<dbReference type="InterPro" id="IPR001958">
    <property type="entry name" value="Tet-R_TetA/multi-R_MdtG-like"/>
</dbReference>
<evidence type="ECO:0000256" key="1">
    <source>
        <dbReference type="ARBA" id="ARBA00004429"/>
    </source>
</evidence>
<keyword evidence="3 7" id="KW-0812">Transmembrane</keyword>
<feature type="transmembrane region" description="Helical" evidence="7">
    <location>
        <begin position="258"/>
        <end position="276"/>
    </location>
</feature>
<evidence type="ECO:0000256" key="3">
    <source>
        <dbReference type="ARBA" id="ARBA00022692"/>
    </source>
</evidence>
<comment type="caution">
    <text evidence="9">The sequence shown here is derived from an EMBL/GenBank/DDBJ whole genome shotgun (WGS) entry which is preliminary data.</text>
</comment>
<feature type="transmembrane region" description="Helical" evidence="7">
    <location>
        <begin position="157"/>
        <end position="176"/>
    </location>
</feature>
<feature type="transmembrane region" description="Helical" evidence="7">
    <location>
        <begin position="297"/>
        <end position="320"/>
    </location>
</feature>
<proteinExistence type="predicted"/>
<gene>
    <name evidence="9" type="ORF">FH610_036635</name>
</gene>